<feature type="signal peptide" evidence="2">
    <location>
        <begin position="1"/>
        <end position="31"/>
    </location>
</feature>
<protein>
    <recommendedName>
        <fullName evidence="5">Secreted protein</fullName>
    </recommendedName>
</protein>
<evidence type="ECO:0000256" key="2">
    <source>
        <dbReference type="SAM" id="SignalP"/>
    </source>
</evidence>
<evidence type="ECO:0000256" key="1">
    <source>
        <dbReference type="SAM" id="Coils"/>
    </source>
</evidence>
<keyword evidence="1" id="KW-0175">Coiled coil</keyword>
<evidence type="ECO:0000313" key="4">
    <source>
        <dbReference type="Proteomes" id="UP000596742"/>
    </source>
</evidence>
<feature type="chain" id="PRO_5032826794" description="Secreted protein" evidence="2">
    <location>
        <begin position="32"/>
        <end position="138"/>
    </location>
</feature>
<name>A0A8B6FVK8_MYTGA</name>
<keyword evidence="4" id="KW-1185">Reference proteome</keyword>
<comment type="caution">
    <text evidence="3">The sequence shown here is derived from an EMBL/GenBank/DDBJ whole genome shotgun (WGS) entry which is preliminary data.</text>
</comment>
<dbReference type="EMBL" id="UYJE01007462">
    <property type="protein sequence ID" value="VDI55008.1"/>
    <property type="molecule type" value="Genomic_DNA"/>
</dbReference>
<feature type="coiled-coil region" evidence="1">
    <location>
        <begin position="33"/>
        <end position="60"/>
    </location>
</feature>
<dbReference type="AlphaFoldDB" id="A0A8B6FVK8"/>
<accession>A0A8B6FVK8</accession>
<sequence length="138" mass="15233">MYPASAVMMKSLIGMMTVLLGMIFLPAIASASCVAAQQEVVQLTAENQAIKQELDRCAARQETNAECIEDSRVCRNQLNQTTSDLTTCEGELLSFTSIETRYQQCNINTGASQCRHFGCFWGCYDPALRDVYNVSDLA</sequence>
<dbReference type="Proteomes" id="UP000596742">
    <property type="component" value="Unassembled WGS sequence"/>
</dbReference>
<reference evidence="3" key="1">
    <citation type="submission" date="2018-11" db="EMBL/GenBank/DDBJ databases">
        <authorList>
            <person name="Alioto T."/>
            <person name="Alioto T."/>
        </authorList>
    </citation>
    <scope>NUCLEOTIDE SEQUENCE</scope>
</reference>
<evidence type="ECO:0008006" key="5">
    <source>
        <dbReference type="Google" id="ProtNLM"/>
    </source>
</evidence>
<keyword evidence="2" id="KW-0732">Signal</keyword>
<organism evidence="3 4">
    <name type="scientific">Mytilus galloprovincialis</name>
    <name type="common">Mediterranean mussel</name>
    <dbReference type="NCBI Taxonomy" id="29158"/>
    <lineage>
        <taxon>Eukaryota</taxon>
        <taxon>Metazoa</taxon>
        <taxon>Spiralia</taxon>
        <taxon>Lophotrochozoa</taxon>
        <taxon>Mollusca</taxon>
        <taxon>Bivalvia</taxon>
        <taxon>Autobranchia</taxon>
        <taxon>Pteriomorphia</taxon>
        <taxon>Mytilida</taxon>
        <taxon>Mytiloidea</taxon>
        <taxon>Mytilidae</taxon>
        <taxon>Mytilinae</taxon>
        <taxon>Mytilus</taxon>
    </lineage>
</organism>
<gene>
    <name evidence="3" type="ORF">MGAL_10B064213</name>
</gene>
<proteinExistence type="predicted"/>
<evidence type="ECO:0000313" key="3">
    <source>
        <dbReference type="EMBL" id="VDI55008.1"/>
    </source>
</evidence>